<keyword evidence="4" id="KW-1185">Reference proteome</keyword>
<dbReference type="NCBIfam" id="NF009466">
    <property type="entry name" value="PRK12826.1-2"/>
    <property type="match status" value="1"/>
</dbReference>
<dbReference type="SUPFAM" id="SSF51735">
    <property type="entry name" value="NAD(P)-binding Rossmann-fold domains"/>
    <property type="match status" value="1"/>
</dbReference>
<dbReference type="EMBL" id="RAPN01000001">
    <property type="protein sequence ID" value="RKD92830.1"/>
    <property type="molecule type" value="Genomic_DNA"/>
</dbReference>
<dbReference type="PRINTS" id="PR00081">
    <property type="entry name" value="GDHRDH"/>
</dbReference>
<gene>
    <name evidence="3" type="ORF">BC643_3207</name>
</gene>
<dbReference type="PROSITE" id="PS00061">
    <property type="entry name" value="ADH_SHORT"/>
    <property type="match status" value="1"/>
</dbReference>
<dbReference type="PANTHER" id="PTHR24321">
    <property type="entry name" value="DEHYDROGENASES, SHORT CHAIN"/>
    <property type="match status" value="1"/>
</dbReference>
<name>A0A419WBH4_9BACT</name>
<dbReference type="GO" id="GO:0016491">
    <property type="term" value="F:oxidoreductase activity"/>
    <property type="evidence" value="ECO:0007669"/>
    <property type="project" value="UniProtKB-KW"/>
</dbReference>
<dbReference type="NCBIfam" id="NF005559">
    <property type="entry name" value="PRK07231.1"/>
    <property type="match status" value="1"/>
</dbReference>
<dbReference type="Proteomes" id="UP000283387">
    <property type="component" value="Unassembled WGS sequence"/>
</dbReference>
<evidence type="ECO:0000313" key="4">
    <source>
        <dbReference type="Proteomes" id="UP000283387"/>
    </source>
</evidence>
<evidence type="ECO:0000256" key="1">
    <source>
        <dbReference type="ARBA" id="ARBA00006484"/>
    </source>
</evidence>
<protein>
    <submittedName>
        <fullName evidence="3">NAD(P)-dependent dehydrogenase (Short-subunit alcohol dehydrogenase family)</fullName>
    </submittedName>
</protein>
<dbReference type="InterPro" id="IPR020904">
    <property type="entry name" value="Sc_DH/Rdtase_CS"/>
</dbReference>
<organism evidence="3 4">
    <name type="scientific">Mangrovibacterium diazotrophicum</name>
    <dbReference type="NCBI Taxonomy" id="1261403"/>
    <lineage>
        <taxon>Bacteria</taxon>
        <taxon>Pseudomonadati</taxon>
        <taxon>Bacteroidota</taxon>
        <taxon>Bacteroidia</taxon>
        <taxon>Marinilabiliales</taxon>
        <taxon>Prolixibacteraceae</taxon>
        <taxon>Mangrovibacterium</taxon>
    </lineage>
</organism>
<evidence type="ECO:0000256" key="2">
    <source>
        <dbReference type="ARBA" id="ARBA00023002"/>
    </source>
</evidence>
<dbReference type="PRINTS" id="PR00080">
    <property type="entry name" value="SDRFAMILY"/>
</dbReference>
<dbReference type="Pfam" id="PF13561">
    <property type="entry name" value="adh_short_C2"/>
    <property type="match status" value="1"/>
</dbReference>
<comment type="similarity">
    <text evidence="1">Belongs to the short-chain dehydrogenases/reductases (SDR) family.</text>
</comment>
<keyword evidence="2" id="KW-0560">Oxidoreductase</keyword>
<dbReference type="InterPro" id="IPR002347">
    <property type="entry name" value="SDR_fam"/>
</dbReference>
<evidence type="ECO:0000313" key="3">
    <source>
        <dbReference type="EMBL" id="RKD92830.1"/>
    </source>
</evidence>
<accession>A0A419WBH4</accession>
<reference evidence="3 4" key="1">
    <citation type="submission" date="2018-09" db="EMBL/GenBank/DDBJ databases">
        <title>Genomic Encyclopedia of Archaeal and Bacterial Type Strains, Phase II (KMG-II): from individual species to whole genera.</title>
        <authorList>
            <person name="Goeker M."/>
        </authorList>
    </citation>
    <scope>NUCLEOTIDE SEQUENCE [LARGE SCALE GENOMIC DNA]</scope>
    <source>
        <strain evidence="3 4">DSM 27148</strain>
    </source>
</reference>
<dbReference type="FunFam" id="3.40.50.720:FF:000084">
    <property type="entry name" value="Short-chain dehydrogenase reductase"/>
    <property type="match status" value="1"/>
</dbReference>
<dbReference type="InterPro" id="IPR036291">
    <property type="entry name" value="NAD(P)-bd_dom_sf"/>
</dbReference>
<comment type="caution">
    <text evidence="3">The sequence shown here is derived from an EMBL/GenBank/DDBJ whole genome shotgun (WGS) entry which is preliminary data.</text>
</comment>
<dbReference type="AlphaFoldDB" id="A0A419WBH4"/>
<dbReference type="PANTHER" id="PTHR24321:SF8">
    <property type="entry name" value="ESTRADIOL 17-BETA-DEHYDROGENASE 8-RELATED"/>
    <property type="match status" value="1"/>
</dbReference>
<dbReference type="CDD" id="cd05233">
    <property type="entry name" value="SDR_c"/>
    <property type="match status" value="1"/>
</dbReference>
<proteinExistence type="inferred from homology"/>
<sequence length="256" mass="26724">MMKTDINFNYEGKTVVITGAASGIGRATALAFAQNGAQVVIGDVSDGAIETVKLIEQNGHKGEFVKTNVVDAESVKALIDYTVQKYGKLDFAFNNAGILPPTAPLADVAENDFDKILSVDLKGVFLAMKYELQAMLQSGGGAIVNTASVAGVVADPGMAPYAAAKHGVIGLTKAAALDYAGSNIRVNAVAPGLIRTPMTERWLKDPEISQALMNNSPMKRPAEPGEVANPVLFLCSPQASFVNGSVFVVDGGQTAH</sequence>
<dbReference type="Gene3D" id="3.40.50.720">
    <property type="entry name" value="NAD(P)-binding Rossmann-like Domain"/>
    <property type="match status" value="1"/>
</dbReference>